<feature type="region of interest" description="Disordered" evidence="8">
    <location>
        <begin position="345"/>
        <end position="383"/>
    </location>
</feature>
<keyword evidence="5" id="KW-0779">Telomere</keyword>
<dbReference type="GO" id="GO:0032210">
    <property type="term" value="P:regulation of telomere maintenance via telomerase"/>
    <property type="evidence" value="ECO:0007669"/>
    <property type="project" value="TreeGrafter"/>
</dbReference>
<dbReference type="Gene3D" id="2.40.50.140">
    <property type="entry name" value="Nucleic acid-binding proteins"/>
    <property type="match status" value="3"/>
</dbReference>
<protein>
    <recommendedName>
        <fullName evidence="9">Protection of telomeres protein 1 ssDNA-binding domain-containing protein</fullName>
    </recommendedName>
</protein>
<feature type="compositionally biased region" description="Basic and acidic residues" evidence="8">
    <location>
        <begin position="361"/>
        <end position="383"/>
    </location>
</feature>
<dbReference type="InterPro" id="IPR032042">
    <property type="entry name" value="POT1PC"/>
</dbReference>
<keyword evidence="7" id="KW-0539">Nucleus</keyword>
<accession>A0A6A6IR75</accession>
<dbReference type="GO" id="GO:0010521">
    <property type="term" value="F:telomerase inhibitor activity"/>
    <property type="evidence" value="ECO:0007669"/>
    <property type="project" value="TreeGrafter"/>
</dbReference>
<evidence type="ECO:0000313" key="10">
    <source>
        <dbReference type="EMBL" id="KAF2252302.1"/>
    </source>
</evidence>
<reference evidence="10" key="1">
    <citation type="journal article" date="2020" name="Stud. Mycol.">
        <title>101 Dothideomycetes genomes: a test case for predicting lifestyles and emergence of pathogens.</title>
        <authorList>
            <person name="Haridas S."/>
            <person name="Albert R."/>
            <person name="Binder M."/>
            <person name="Bloem J."/>
            <person name="Labutti K."/>
            <person name="Salamov A."/>
            <person name="Andreopoulos B."/>
            <person name="Baker S."/>
            <person name="Barry K."/>
            <person name="Bills G."/>
            <person name="Bluhm B."/>
            <person name="Cannon C."/>
            <person name="Castanera R."/>
            <person name="Culley D."/>
            <person name="Daum C."/>
            <person name="Ezra D."/>
            <person name="Gonzalez J."/>
            <person name="Henrissat B."/>
            <person name="Kuo A."/>
            <person name="Liang C."/>
            <person name="Lipzen A."/>
            <person name="Lutzoni F."/>
            <person name="Magnuson J."/>
            <person name="Mondo S."/>
            <person name="Nolan M."/>
            <person name="Ohm R."/>
            <person name="Pangilinan J."/>
            <person name="Park H.-J."/>
            <person name="Ramirez L."/>
            <person name="Alfaro M."/>
            <person name="Sun H."/>
            <person name="Tritt A."/>
            <person name="Yoshinaga Y."/>
            <person name="Zwiers L.-H."/>
            <person name="Turgeon B."/>
            <person name="Goodwin S."/>
            <person name="Spatafora J."/>
            <person name="Crous P."/>
            <person name="Grigoriev I."/>
        </authorList>
    </citation>
    <scope>NUCLEOTIDE SEQUENCE</scope>
    <source>
        <strain evidence="10">CBS 122368</strain>
    </source>
</reference>
<dbReference type="PANTHER" id="PTHR14513">
    <property type="entry name" value="PROTECTION OF TELOMERES 1"/>
    <property type="match status" value="1"/>
</dbReference>
<dbReference type="InterPro" id="IPR028389">
    <property type="entry name" value="POT1"/>
</dbReference>
<keyword evidence="11" id="KW-1185">Reference proteome</keyword>
<evidence type="ECO:0000256" key="8">
    <source>
        <dbReference type="SAM" id="MobiDB-lite"/>
    </source>
</evidence>
<sequence length="592" mass="66643">MPLPQGYVPVRDAASAADGSSFLGVLIHVRDPFQFKPGEWTLEFTIQDEFSPGSVGGPGSLLCRVLRRKREWLPNPGSPGDLVAARYMRLNTRNTQTVAFTTVQLKSEVQFYPAKTIPAPAFSTPYSLGGHSIIPWNGTYCAQNPSAAEQMAIIHLKAATDSFLPEIKMFAANAGPPKGRPKNDKKTLIRDLTIGKYHDLVGEVVKMFYPDYTTMDLYVTDYTENKALFLYEDPDEADEADADFGLTSQKKWAGPFGQVTIAIRLWEPHASWVRDNVKEGDLLFLQNVHAKLSNANKLEGAIHQDQKYPDKICTRKCTNARQIEDHATRKAAYLDAIEAQKAKRALAQNIPKKPSAKASAKKKEEKKERQRLQKEQEQKELEKKAEELSVARAGVNPHVRASHPEVQLSTVSEILYNPALKTKNPKGGEFTLPFVNAKYRTRVRVVDCFPQKLEQFVRELSDPRYHTKPMPAERKARLKGRWEWHFLLLVEDAEIPAGTKPVQLSLTVGNSAAQHLLKMDAVDLTKNPKVLKKLEEKMFILWGNLMERKTSPAKQRAKLQNLPFDCVVHEHGHQVGGNLERVHTLNSTTIMD</sequence>
<dbReference type="GO" id="GO:0098505">
    <property type="term" value="F:G-rich strand telomeric DNA binding"/>
    <property type="evidence" value="ECO:0007669"/>
    <property type="project" value="TreeGrafter"/>
</dbReference>
<dbReference type="Proteomes" id="UP000800094">
    <property type="component" value="Unassembled WGS sequence"/>
</dbReference>
<dbReference type="GO" id="GO:0000783">
    <property type="term" value="C:nuclear telomere cap complex"/>
    <property type="evidence" value="ECO:0007669"/>
    <property type="project" value="TreeGrafter"/>
</dbReference>
<evidence type="ECO:0000256" key="1">
    <source>
        <dbReference type="ARBA" id="ARBA00004123"/>
    </source>
</evidence>
<keyword evidence="6" id="KW-0238">DNA-binding</keyword>
<keyword evidence="4" id="KW-0158">Chromosome</keyword>
<name>A0A6A6IR75_9PLEO</name>
<dbReference type="InterPro" id="IPR012340">
    <property type="entry name" value="NA-bd_OB-fold"/>
</dbReference>
<evidence type="ECO:0000256" key="7">
    <source>
        <dbReference type="ARBA" id="ARBA00023242"/>
    </source>
</evidence>
<evidence type="ECO:0000256" key="2">
    <source>
        <dbReference type="ARBA" id="ARBA00004574"/>
    </source>
</evidence>
<comment type="similarity">
    <text evidence="3">Belongs to the telombin family.</text>
</comment>
<feature type="domain" description="Protection of telomeres protein 1 ssDNA-binding" evidence="9">
    <location>
        <begin position="189"/>
        <end position="335"/>
    </location>
</feature>
<dbReference type="GO" id="GO:0016233">
    <property type="term" value="P:telomere capping"/>
    <property type="evidence" value="ECO:0007669"/>
    <property type="project" value="TreeGrafter"/>
</dbReference>
<dbReference type="SUPFAM" id="SSF50249">
    <property type="entry name" value="Nucleic acid-binding proteins"/>
    <property type="match status" value="2"/>
</dbReference>
<evidence type="ECO:0000256" key="6">
    <source>
        <dbReference type="ARBA" id="ARBA00023125"/>
    </source>
</evidence>
<dbReference type="RefSeq" id="XP_033687306.1">
    <property type="nucleotide sequence ID" value="XM_033825679.1"/>
</dbReference>
<evidence type="ECO:0000256" key="5">
    <source>
        <dbReference type="ARBA" id="ARBA00022895"/>
    </source>
</evidence>
<evidence type="ECO:0000256" key="4">
    <source>
        <dbReference type="ARBA" id="ARBA00022454"/>
    </source>
</evidence>
<dbReference type="PANTHER" id="PTHR14513:SF0">
    <property type="entry name" value="PROTECTION OF TELOMERES PROTEIN 1"/>
    <property type="match status" value="1"/>
</dbReference>
<dbReference type="AlphaFoldDB" id="A0A6A6IR75"/>
<evidence type="ECO:0000313" key="11">
    <source>
        <dbReference type="Proteomes" id="UP000800094"/>
    </source>
</evidence>
<evidence type="ECO:0000256" key="3">
    <source>
        <dbReference type="ARBA" id="ARBA00008442"/>
    </source>
</evidence>
<comment type="subcellular location">
    <subcellularLocation>
        <location evidence="2">Chromosome</location>
        <location evidence="2">Telomere</location>
    </subcellularLocation>
    <subcellularLocation>
        <location evidence="1">Nucleus</location>
    </subcellularLocation>
</comment>
<dbReference type="Pfam" id="PF16686">
    <property type="entry name" value="POT1PC"/>
    <property type="match status" value="1"/>
</dbReference>
<dbReference type="FunFam" id="2.40.50.140:FF:000303">
    <property type="entry name" value="Protection of telomeres protein 1"/>
    <property type="match status" value="1"/>
</dbReference>
<proteinExistence type="inferred from homology"/>
<dbReference type="GeneID" id="54579009"/>
<dbReference type="EMBL" id="ML987192">
    <property type="protein sequence ID" value="KAF2252302.1"/>
    <property type="molecule type" value="Genomic_DNA"/>
</dbReference>
<dbReference type="OrthoDB" id="2186770at2759"/>
<gene>
    <name evidence="10" type="ORF">BU26DRAFT_479907</name>
</gene>
<evidence type="ECO:0000259" key="9">
    <source>
        <dbReference type="Pfam" id="PF16686"/>
    </source>
</evidence>
<organism evidence="10 11">
    <name type="scientific">Trematosphaeria pertusa</name>
    <dbReference type="NCBI Taxonomy" id="390896"/>
    <lineage>
        <taxon>Eukaryota</taxon>
        <taxon>Fungi</taxon>
        <taxon>Dikarya</taxon>
        <taxon>Ascomycota</taxon>
        <taxon>Pezizomycotina</taxon>
        <taxon>Dothideomycetes</taxon>
        <taxon>Pleosporomycetidae</taxon>
        <taxon>Pleosporales</taxon>
        <taxon>Massarineae</taxon>
        <taxon>Trematosphaeriaceae</taxon>
        <taxon>Trematosphaeria</taxon>
    </lineage>
</organism>